<name>A0AAF0FBA6_9BASI</name>
<reference evidence="2" key="1">
    <citation type="submission" date="2023-02" db="EMBL/GenBank/DDBJ databases">
        <title>Mating type loci evolution in Malassezia.</title>
        <authorList>
            <person name="Coelho M.A."/>
        </authorList>
    </citation>
    <scope>NUCLEOTIDE SEQUENCE</scope>
    <source>
        <strain evidence="2">CBS 14136</strain>
    </source>
</reference>
<evidence type="ECO:0000313" key="3">
    <source>
        <dbReference type="Proteomes" id="UP001214628"/>
    </source>
</evidence>
<evidence type="ECO:0000313" key="2">
    <source>
        <dbReference type="EMBL" id="WFD44102.1"/>
    </source>
</evidence>
<feature type="compositionally biased region" description="Polar residues" evidence="1">
    <location>
        <begin position="81"/>
        <end position="90"/>
    </location>
</feature>
<feature type="compositionally biased region" description="Low complexity" evidence="1">
    <location>
        <begin position="67"/>
        <end position="80"/>
    </location>
</feature>
<proteinExistence type="predicted"/>
<gene>
    <name evidence="2" type="ORF">MPSI1_002767</name>
</gene>
<dbReference type="AlphaFoldDB" id="A0AAF0FBA6"/>
<organism evidence="2 3">
    <name type="scientific">Malassezia psittaci</name>
    <dbReference type="NCBI Taxonomy" id="1821823"/>
    <lineage>
        <taxon>Eukaryota</taxon>
        <taxon>Fungi</taxon>
        <taxon>Dikarya</taxon>
        <taxon>Basidiomycota</taxon>
        <taxon>Ustilaginomycotina</taxon>
        <taxon>Malasseziomycetes</taxon>
        <taxon>Malasseziales</taxon>
        <taxon>Malasseziaceae</taxon>
        <taxon>Malassezia</taxon>
    </lineage>
</organism>
<evidence type="ECO:0000256" key="1">
    <source>
        <dbReference type="SAM" id="MobiDB-lite"/>
    </source>
</evidence>
<feature type="region of interest" description="Disordered" evidence="1">
    <location>
        <begin position="201"/>
        <end position="226"/>
    </location>
</feature>
<dbReference type="Proteomes" id="UP001214628">
    <property type="component" value="Chromosome 4"/>
</dbReference>
<dbReference type="EMBL" id="CP118378">
    <property type="protein sequence ID" value="WFD44102.1"/>
    <property type="molecule type" value="Genomic_DNA"/>
</dbReference>
<feature type="compositionally biased region" description="Polar residues" evidence="1">
    <location>
        <begin position="203"/>
        <end position="217"/>
    </location>
</feature>
<feature type="region of interest" description="Disordered" evidence="1">
    <location>
        <begin position="1"/>
        <end position="90"/>
    </location>
</feature>
<sequence length="247" mass="27235">MLHSRGGSPTRTPHTVKRLPVENSSPFKPTPAQDHSLGKGISTAQGKRSAFSDKTNRSPSPSRNAGSPSKSSTSPYKPAKWSSTSNRTPFVRTNSFVTPAANIGRAGQVKARMADWQDTLSIEQQDVAPPEVQPAISEEEQYPEIESMPLAPEAPYEFPTELEGLPRASEIGQRLAKPTRPSMQVPVPHLDYIQVPELPAIRRSNTQKKPLSTQRNTFKPKRKQQDTLAQQAQTYIVNKNSIDGFVL</sequence>
<keyword evidence="3" id="KW-1185">Reference proteome</keyword>
<protein>
    <submittedName>
        <fullName evidence="2">Uncharacterized protein</fullName>
    </submittedName>
</protein>
<feature type="compositionally biased region" description="Polar residues" evidence="1">
    <location>
        <begin position="57"/>
        <end position="66"/>
    </location>
</feature>
<accession>A0AAF0FBA6</accession>